<organism evidence="2 3">
    <name type="scientific">Sedimentitalea nanhaiensis</name>
    <dbReference type="NCBI Taxonomy" id="999627"/>
    <lineage>
        <taxon>Bacteria</taxon>
        <taxon>Pseudomonadati</taxon>
        <taxon>Pseudomonadota</taxon>
        <taxon>Alphaproteobacteria</taxon>
        <taxon>Rhodobacterales</taxon>
        <taxon>Paracoccaceae</taxon>
        <taxon>Sedimentitalea</taxon>
    </lineage>
</organism>
<dbReference type="Pfam" id="PF13403">
    <property type="entry name" value="Hint_2"/>
    <property type="match status" value="1"/>
</dbReference>
<sequence>MPAGGGLPTKGGRPSARDHNARDADLLSAVMRQTAMPDTSAQTRTVAKPAGPIFWTLPGFERRCRVSTNFGELPIQALRVRDKVKTLSGGYKEVQWIDEIRLDADFLSRHPEAQPVYLRTKALAAGQPTRHMLVSPAQVICTDGRIGTKKTGPATDFEGHPSICRAPQVEITYYRFHCGEPVTVCVEGAWFCVTP</sequence>
<gene>
    <name evidence="2" type="ORF">SAMN05216236_102197</name>
</gene>
<evidence type="ECO:0000313" key="3">
    <source>
        <dbReference type="Proteomes" id="UP000182466"/>
    </source>
</evidence>
<dbReference type="EMBL" id="FPAW01000002">
    <property type="protein sequence ID" value="SFT49521.1"/>
    <property type="molecule type" value="Genomic_DNA"/>
</dbReference>
<dbReference type="InterPro" id="IPR028992">
    <property type="entry name" value="Hedgehog/Intein_dom"/>
</dbReference>
<name>A0A1I6YGQ4_9RHOB</name>
<accession>A0A1I6YGQ4</accession>
<protein>
    <submittedName>
        <fullName evidence="2">Hint domain-containing protein</fullName>
    </submittedName>
</protein>
<reference evidence="2 3" key="1">
    <citation type="submission" date="2016-10" db="EMBL/GenBank/DDBJ databases">
        <authorList>
            <person name="de Groot N.N."/>
        </authorList>
    </citation>
    <scope>NUCLEOTIDE SEQUENCE [LARGE SCALE GENOMIC DNA]</scope>
    <source>
        <strain evidence="2 3">CGMCC 1.10959</strain>
    </source>
</reference>
<dbReference type="Proteomes" id="UP000182466">
    <property type="component" value="Unassembled WGS sequence"/>
</dbReference>
<proteinExistence type="predicted"/>
<keyword evidence="3" id="KW-1185">Reference proteome</keyword>
<dbReference type="eggNOG" id="COG2931">
    <property type="taxonomic scope" value="Bacteria"/>
</dbReference>
<evidence type="ECO:0000259" key="1">
    <source>
        <dbReference type="Pfam" id="PF13403"/>
    </source>
</evidence>
<dbReference type="AlphaFoldDB" id="A0A1I6YGQ4"/>
<dbReference type="STRING" id="999627.SAMN05216236_102197"/>
<feature type="domain" description="Hedgehog/Intein (Hint)" evidence="1">
    <location>
        <begin position="58"/>
        <end position="190"/>
    </location>
</feature>
<evidence type="ECO:0000313" key="2">
    <source>
        <dbReference type="EMBL" id="SFT49521.1"/>
    </source>
</evidence>